<accession>A0AAT9G898</accession>
<gene>
    <name evidence="1" type="ORF">DMENIID0002_07000</name>
</gene>
<proteinExistence type="predicted"/>
<protein>
    <submittedName>
        <fullName evidence="1">Uncharacterized protein</fullName>
    </submittedName>
</protein>
<evidence type="ECO:0000313" key="1">
    <source>
        <dbReference type="EMBL" id="BFD46054.1"/>
    </source>
</evidence>
<dbReference type="EMBL" id="AP029170">
    <property type="protein sequence ID" value="BFD46054.1"/>
    <property type="molecule type" value="Genomic_DNA"/>
</dbReference>
<name>A0AAT9G898_9RICK</name>
<reference evidence="1" key="1">
    <citation type="submission" date="2024-01" db="EMBL/GenBank/DDBJ databases">
        <title>Sequencing the genomes of a sandfly, Sergentomyia squamirostris, and its two endosymbionts.</title>
        <authorList>
            <person name="Itokawa K."/>
            <person name="Sanjoba C."/>
        </authorList>
    </citation>
    <scope>NUCLEOTIDE SEQUENCE</scope>
    <source>
        <strain evidence="1">RiSSQ</strain>
    </source>
</reference>
<organism evidence="1">
    <name type="scientific">Candidatus Tisiphia endosymbiont of Sergentomyia squamirostris</name>
    <dbReference type="NCBI Taxonomy" id="3113639"/>
    <lineage>
        <taxon>Bacteria</taxon>
        <taxon>Pseudomonadati</taxon>
        <taxon>Pseudomonadota</taxon>
        <taxon>Alphaproteobacteria</taxon>
        <taxon>Rickettsiales</taxon>
        <taxon>Rickettsiaceae</taxon>
        <taxon>Rickettsieae</taxon>
        <taxon>Candidatus Tisiphia</taxon>
    </lineage>
</organism>
<sequence>MGSKALFIKSRGDSFGLDNLGAASLDVWNAALNLGFTDSSIYLRDKLKYMLSPEMQDIAEYVDTPTIYEEEFKQKYADTGLQYEPYMTTDMVEYLVSKKQQREIDQYIMARGKGGFQEEVGKFAAELLGSNLNPVNIAASFVPIGGQAKWAAASLKYGALKTGLFKGFVGGVAGQTAIEPFMHRERSLEQVDYGLSDSVHNILASGAFGAGLTAVSYSLGYGFKKLKDHYYSPSGLLSQDIATNNPAINQQFKNLVNKLQDKTHPTTNNQHSSLSFDIKEAQAIKDSIWQEGIAKFPEFFEQEQHIAKFEEMLHQLFATSGDETKIPNIFLRQLNEQRNKLWRIYDNYSSNLEFMEIQQRLQDMDTGIWHRLESMQQQLKAYDLDPTDLYIAARQLEEGKLIDLDDPNNAKSLFEGQHQPVIYQTESEKIEKTKQAQQDKQTKHLLDELVEAKNYIDRFPLAPSEGFKDYLKQVNLRQVTISRELESGLINDLIKADLLEIFKDKHYERAIAQEIYNITGQDKKATNSPKVVACAKIIDKWQSTAIARANRAGANIEQLAGYITRQSHNSYAIRQAGFASWQEFISPLLDWQIMDKDIDLRQVFNNLATGKHLYQCDEYLPSSFYLTNIAKYFKSARKLHFKSVDSWLKYNEIFGKHNLFHSIAINLQKLGKATGLLESMGKDPKATLNKLKEHYIEGLQAKAANNDKLALAELEFLGRRKLDDILDLMIGITPDNPLLASIDRNLRNIKILSSLGNITLSSIPDSAVFVAEQMYHGLPMIQAFANIAKALTYSFSSKEKKEFARLLGVGIENLLGHSYSELNAEQPIAGMLTKATNFYFKINLMDWWNNSFKSTLGLILSNHLVYHV</sequence>
<dbReference type="AlphaFoldDB" id="A0AAT9G898"/>